<evidence type="ECO:0000256" key="2">
    <source>
        <dbReference type="ARBA" id="ARBA00043974"/>
    </source>
</evidence>
<dbReference type="Proteomes" id="UP000241890">
    <property type="component" value="Unassembled WGS sequence"/>
</dbReference>
<evidence type="ECO:0000313" key="4">
    <source>
        <dbReference type="EMBL" id="GBG34447.1"/>
    </source>
</evidence>
<keyword evidence="4" id="KW-0647">Proteasome</keyword>
<name>A0A2R5GU99_9STRA</name>
<protein>
    <submittedName>
        <fullName evidence="4">Proteasome maturation protein</fullName>
    </submittedName>
</protein>
<proteinExistence type="inferred from homology"/>
<feature type="region of interest" description="Disordered" evidence="3">
    <location>
        <begin position="1"/>
        <end position="32"/>
    </location>
</feature>
<dbReference type="InterPro" id="IPR008012">
    <property type="entry name" value="Ump1"/>
</dbReference>
<dbReference type="PANTHER" id="PTHR12828:SF3">
    <property type="entry name" value="PROTEASOME MATURATION PROTEIN"/>
    <property type="match status" value="1"/>
</dbReference>
<dbReference type="GO" id="GO:0005737">
    <property type="term" value="C:cytoplasm"/>
    <property type="evidence" value="ECO:0007669"/>
    <property type="project" value="TreeGrafter"/>
</dbReference>
<evidence type="ECO:0000313" key="5">
    <source>
        <dbReference type="Proteomes" id="UP000241890"/>
    </source>
</evidence>
<comment type="similarity">
    <text evidence="2">Belongs to the POMP/UMP1 family.</text>
</comment>
<keyword evidence="1" id="KW-0143">Chaperone</keyword>
<dbReference type="GO" id="GO:0000502">
    <property type="term" value="C:proteasome complex"/>
    <property type="evidence" value="ECO:0007669"/>
    <property type="project" value="UniProtKB-KW"/>
</dbReference>
<evidence type="ECO:0000256" key="1">
    <source>
        <dbReference type="ARBA" id="ARBA00023186"/>
    </source>
</evidence>
<dbReference type="OrthoDB" id="15001at2759"/>
<organism evidence="4 5">
    <name type="scientific">Hondaea fermentalgiana</name>
    <dbReference type="NCBI Taxonomy" id="2315210"/>
    <lineage>
        <taxon>Eukaryota</taxon>
        <taxon>Sar</taxon>
        <taxon>Stramenopiles</taxon>
        <taxon>Bigyra</taxon>
        <taxon>Labyrinthulomycetes</taxon>
        <taxon>Thraustochytrida</taxon>
        <taxon>Thraustochytriidae</taxon>
        <taxon>Hondaea</taxon>
    </lineage>
</organism>
<gene>
    <name evidence="4" type="ORF">FCC1311_106712</name>
</gene>
<dbReference type="PANTHER" id="PTHR12828">
    <property type="entry name" value="PROTEASOME MATURATION PROTEIN UMP1"/>
    <property type="match status" value="1"/>
</dbReference>
<dbReference type="EMBL" id="BEYU01000195">
    <property type="protein sequence ID" value="GBG34447.1"/>
    <property type="molecule type" value="Genomic_DNA"/>
</dbReference>
<sequence>MQAQNELQVLATPHDSMREGLPSAVSDLAPPHPVEQMQKQRRAREMQSRVRDLTAQQGLAAAMRYQADHRLYSQFHRLPGLESSFAGLQSYTGADSTLSFEDWLGEPELSTQYLCNFHETMEHKLNM</sequence>
<accession>A0A2R5GU99</accession>
<keyword evidence="5" id="KW-1185">Reference proteome</keyword>
<dbReference type="GO" id="GO:0043248">
    <property type="term" value="P:proteasome assembly"/>
    <property type="evidence" value="ECO:0007669"/>
    <property type="project" value="InterPro"/>
</dbReference>
<dbReference type="AlphaFoldDB" id="A0A2R5GU99"/>
<dbReference type="InParanoid" id="A0A2R5GU99"/>
<evidence type="ECO:0000256" key="3">
    <source>
        <dbReference type="SAM" id="MobiDB-lite"/>
    </source>
</evidence>
<dbReference type="Pfam" id="PF05348">
    <property type="entry name" value="UMP1"/>
    <property type="match status" value="1"/>
</dbReference>
<dbReference type="GO" id="GO:0005634">
    <property type="term" value="C:nucleus"/>
    <property type="evidence" value="ECO:0007669"/>
    <property type="project" value="TreeGrafter"/>
</dbReference>
<comment type="caution">
    <text evidence="4">The sequence shown here is derived from an EMBL/GenBank/DDBJ whole genome shotgun (WGS) entry which is preliminary data.</text>
</comment>
<reference evidence="4 5" key="1">
    <citation type="submission" date="2017-12" db="EMBL/GenBank/DDBJ databases">
        <title>Sequencing, de novo assembly and annotation of complete genome of a new Thraustochytrid species, strain FCC1311.</title>
        <authorList>
            <person name="Sedici K."/>
            <person name="Godart F."/>
            <person name="Aiese Cigliano R."/>
            <person name="Sanseverino W."/>
            <person name="Barakat M."/>
            <person name="Ortet P."/>
            <person name="Marechal E."/>
            <person name="Cagnac O."/>
            <person name="Amato A."/>
        </authorList>
    </citation>
    <scope>NUCLEOTIDE SEQUENCE [LARGE SCALE GENOMIC DNA]</scope>
</reference>